<dbReference type="EMBL" id="CP062699">
    <property type="protein sequence ID" value="QOJ93396.1"/>
    <property type="molecule type" value="Genomic_DNA"/>
</dbReference>
<comment type="subcellular location">
    <subcellularLocation>
        <location evidence="8">Cell inner membrane</location>
        <topology evidence="8">Single-pass type II membrane protein</topology>
    </subcellularLocation>
    <subcellularLocation>
        <location evidence="1">Cell membrane</location>
        <topology evidence="1">Single-pass type II membrane protein</topology>
    </subcellularLocation>
    <text evidence="8">Localizes to the division septum where it forms a ring structure.</text>
</comment>
<comment type="function">
    <text evidence="8">Essential cell division protein. May link together the upstream cell division proteins, which are predominantly cytoplasmic, with the downstream cell division proteins, which are predominantly periplasmic.</text>
</comment>
<keyword evidence="6 8" id="KW-0472">Membrane</keyword>
<dbReference type="GO" id="GO:0043093">
    <property type="term" value="P:FtsZ-dependent cytokinesis"/>
    <property type="evidence" value="ECO:0007669"/>
    <property type="project" value="UniProtKB-UniRule"/>
</dbReference>
<protein>
    <recommendedName>
        <fullName evidence="8 9">Cell division protein FtsL</fullName>
    </recommendedName>
</protein>
<evidence type="ECO:0000256" key="1">
    <source>
        <dbReference type="ARBA" id="ARBA00004401"/>
    </source>
</evidence>
<evidence type="ECO:0000256" key="3">
    <source>
        <dbReference type="ARBA" id="ARBA00022618"/>
    </source>
</evidence>
<dbReference type="GO" id="GO:0005886">
    <property type="term" value="C:plasma membrane"/>
    <property type="evidence" value="ECO:0007669"/>
    <property type="project" value="UniProtKB-SubCell"/>
</dbReference>
<evidence type="ECO:0000256" key="9">
    <source>
        <dbReference type="NCBIfam" id="TIGR02209"/>
    </source>
</evidence>
<keyword evidence="11" id="KW-1185">Reference proteome</keyword>
<dbReference type="RefSeq" id="WP_003251845.1">
    <property type="nucleotide sequence ID" value="NZ_CP062699.1"/>
</dbReference>
<comment type="subunit">
    <text evidence="8">Part of a complex composed of FtsB, FtsL and FtsQ.</text>
</comment>
<dbReference type="InterPro" id="IPR011922">
    <property type="entry name" value="Cell_div_FtsL"/>
</dbReference>
<sequence>MSRLLAKPLPGGSFLMLLLFVGVLVSAIAVSYSAHWNRQLLNTLYGELNERDKAQAEWGRLILEQSTWTAASRIESLASEQLKMRVPSADEVRMVAP</sequence>
<keyword evidence="2 8" id="KW-1003">Cell membrane</keyword>
<evidence type="ECO:0000256" key="7">
    <source>
        <dbReference type="ARBA" id="ARBA00023306"/>
    </source>
</evidence>
<evidence type="ECO:0000256" key="4">
    <source>
        <dbReference type="ARBA" id="ARBA00022692"/>
    </source>
</evidence>
<dbReference type="HAMAP" id="MF_00910">
    <property type="entry name" value="FtsL"/>
    <property type="match status" value="1"/>
</dbReference>
<evidence type="ECO:0000256" key="6">
    <source>
        <dbReference type="ARBA" id="ARBA00023136"/>
    </source>
</evidence>
<dbReference type="PANTHER" id="PTHR37479:SF1">
    <property type="entry name" value="CELL DIVISION PROTEIN FTSL"/>
    <property type="match status" value="1"/>
</dbReference>
<name>A0A7L9GLT5_9PSED</name>
<accession>A0A7L9GLT5</accession>
<keyword evidence="8" id="KW-0997">Cell inner membrane</keyword>
<dbReference type="Proteomes" id="UP000593847">
    <property type="component" value="Chromosome"/>
</dbReference>
<organism evidence="10 11">
    <name type="scientific">Pseudomonas taiwanensis</name>
    <dbReference type="NCBI Taxonomy" id="470150"/>
    <lineage>
        <taxon>Bacteria</taxon>
        <taxon>Pseudomonadati</taxon>
        <taxon>Pseudomonadota</taxon>
        <taxon>Gammaproteobacteria</taxon>
        <taxon>Pseudomonadales</taxon>
        <taxon>Pseudomonadaceae</taxon>
        <taxon>Pseudomonas</taxon>
    </lineage>
</organism>
<dbReference type="GO" id="GO:0032153">
    <property type="term" value="C:cell division site"/>
    <property type="evidence" value="ECO:0007669"/>
    <property type="project" value="UniProtKB-UniRule"/>
</dbReference>
<keyword evidence="4 8" id="KW-0812">Transmembrane</keyword>
<dbReference type="NCBIfam" id="TIGR02209">
    <property type="entry name" value="ftsL_broad"/>
    <property type="match status" value="1"/>
</dbReference>
<keyword evidence="3 8" id="KW-0132">Cell division</keyword>
<keyword evidence="5 8" id="KW-1133">Transmembrane helix</keyword>
<evidence type="ECO:0000256" key="5">
    <source>
        <dbReference type="ARBA" id="ARBA00022989"/>
    </source>
</evidence>
<evidence type="ECO:0000256" key="8">
    <source>
        <dbReference type="HAMAP-Rule" id="MF_00910"/>
    </source>
</evidence>
<evidence type="ECO:0000313" key="11">
    <source>
        <dbReference type="Proteomes" id="UP000593847"/>
    </source>
</evidence>
<dbReference type="AlphaFoldDB" id="A0A7L9GLT5"/>
<gene>
    <name evidence="8 10" type="primary">ftsL</name>
    <name evidence="10" type="ORF">ICN73_11160</name>
</gene>
<keyword evidence="7 8" id="KW-0131">Cell cycle</keyword>
<evidence type="ECO:0000256" key="2">
    <source>
        <dbReference type="ARBA" id="ARBA00022475"/>
    </source>
</evidence>
<proteinExistence type="inferred from homology"/>
<reference evidence="10" key="1">
    <citation type="submission" date="2020-09" db="EMBL/GenBank/DDBJ databases">
        <title>Complete genome sequence of Pseudomonas taiwanensis CC, a plant growth-promoting and biotite-weathering strain.</title>
        <authorList>
            <person name="Cheng C."/>
        </authorList>
    </citation>
    <scope>NUCLEOTIDE SEQUENCE [LARGE SCALE GENOMIC DNA]</scope>
    <source>
        <strain evidence="10">WRS8</strain>
    </source>
</reference>
<dbReference type="PANTHER" id="PTHR37479">
    <property type="entry name" value="CELL DIVISION PROTEIN FTSL"/>
    <property type="match status" value="1"/>
</dbReference>
<comment type="similarity">
    <text evidence="8">Belongs to the FtsL family.</text>
</comment>
<evidence type="ECO:0000313" key="10">
    <source>
        <dbReference type="EMBL" id="QOJ93396.1"/>
    </source>
</evidence>
<dbReference type="Pfam" id="PF04999">
    <property type="entry name" value="FtsL"/>
    <property type="match status" value="1"/>
</dbReference>
<dbReference type="KEGG" id="ptai:ICN73_11160"/>